<proteinExistence type="predicted"/>
<dbReference type="Gene3D" id="1.20.120.450">
    <property type="entry name" value="dinb family like domain"/>
    <property type="match status" value="1"/>
</dbReference>
<dbReference type="Pfam" id="PF04978">
    <property type="entry name" value="MST"/>
    <property type="match status" value="1"/>
</dbReference>
<organism evidence="1 2">
    <name type="scientific">Pseudonocardia xinjiangensis</name>
    <dbReference type="NCBI Taxonomy" id="75289"/>
    <lineage>
        <taxon>Bacteria</taxon>
        <taxon>Bacillati</taxon>
        <taxon>Actinomycetota</taxon>
        <taxon>Actinomycetes</taxon>
        <taxon>Pseudonocardiales</taxon>
        <taxon>Pseudonocardiaceae</taxon>
        <taxon>Pseudonocardia</taxon>
    </lineage>
</organism>
<reference evidence="1 2" key="1">
    <citation type="submission" date="2020-04" db="EMBL/GenBank/DDBJ databases">
        <authorList>
            <person name="Klaysubun C."/>
            <person name="Duangmal K."/>
            <person name="Lipun K."/>
        </authorList>
    </citation>
    <scope>NUCLEOTIDE SEQUENCE [LARGE SCALE GENOMIC DNA]</scope>
    <source>
        <strain evidence="1 2">JCM 11839</strain>
    </source>
</reference>
<sequence length="174" mass="18910">MTSAELLTDAFGRIREEVHGAATGLTAEQLAYRIDGSANSIGWLVWHLSRVQDDHIADVAGVEQVYTAQGWAERFGFPFSATGIGYGHRSADVDSVRVDSAELLLGYHDAVHAQTLRFLESLEEAELARVVDANWDPPVTLAVRLVSVVSDDLQHAGQAAYVRGVVQRREPGGL</sequence>
<dbReference type="SUPFAM" id="SSF109854">
    <property type="entry name" value="DinB/YfiT-like putative metalloenzymes"/>
    <property type="match status" value="1"/>
</dbReference>
<dbReference type="InterPro" id="IPR007061">
    <property type="entry name" value="MST-like"/>
</dbReference>
<dbReference type="Proteomes" id="UP001296706">
    <property type="component" value="Unassembled WGS sequence"/>
</dbReference>
<dbReference type="RefSeq" id="WP_169396236.1">
    <property type="nucleotide sequence ID" value="NZ_BAAAJH010000001.1"/>
</dbReference>
<comment type="caution">
    <text evidence="1">The sequence shown here is derived from an EMBL/GenBank/DDBJ whole genome shotgun (WGS) entry which is preliminary data.</text>
</comment>
<gene>
    <name evidence="1" type="ORF">HF577_13860</name>
</gene>
<protein>
    <submittedName>
        <fullName evidence="1">DUF664 domain-containing protein</fullName>
    </submittedName>
</protein>
<dbReference type="NCBIfam" id="NF047843">
    <property type="entry name" value="MST_Rv0443"/>
    <property type="match status" value="1"/>
</dbReference>
<dbReference type="EMBL" id="JAAXKY010000037">
    <property type="protein sequence ID" value="NMH78166.1"/>
    <property type="molecule type" value="Genomic_DNA"/>
</dbReference>
<keyword evidence="2" id="KW-1185">Reference proteome</keyword>
<evidence type="ECO:0000313" key="2">
    <source>
        <dbReference type="Proteomes" id="UP001296706"/>
    </source>
</evidence>
<name>A0ABX1RCR2_9PSEU</name>
<accession>A0ABX1RCR2</accession>
<dbReference type="InterPro" id="IPR034660">
    <property type="entry name" value="DinB/YfiT-like"/>
</dbReference>
<evidence type="ECO:0000313" key="1">
    <source>
        <dbReference type="EMBL" id="NMH78166.1"/>
    </source>
</evidence>